<organism evidence="3 4">
    <name type="scientific">Dendrobium thyrsiflorum</name>
    <name type="common">Pinecone-like raceme dendrobium</name>
    <name type="synonym">Orchid</name>
    <dbReference type="NCBI Taxonomy" id="117978"/>
    <lineage>
        <taxon>Eukaryota</taxon>
        <taxon>Viridiplantae</taxon>
        <taxon>Streptophyta</taxon>
        <taxon>Embryophyta</taxon>
        <taxon>Tracheophyta</taxon>
        <taxon>Spermatophyta</taxon>
        <taxon>Magnoliopsida</taxon>
        <taxon>Liliopsida</taxon>
        <taxon>Asparagales</taxon>
        <taxon>Orchidaceae</taxon>
        <taxon>Epidendroideae</taxon>
        <taxon>Malaxideae</taxon>
        <taxon>Dendrobiinae</taxon>
        <taxon>Dendrobium</taxon>
    </lineage>
</organism>
<evidence type="ECO:0000313" key="4">
    <source>
        <dbReference type="Proteomes" id="UP001552299"/>
    </source>
</evidence>
<accession>A0ABD0V9N8</accession>
<feature type="region of interest" description="Disordered" evidence="1">
    <location>
        <begin position="292"/>
        <end position="339"/>
    </location>
</feature>
<evidence type="ECO:0000256" key="1">
    <source>
        <dbReference type="SAM" id="MobiDB-lite"/>
    </source>
</evidence>
<reference evidence="3 4" key="1">
    <citation type="journal article" date="2024" name="Plant Biotechnol. J.">
        <title>Dendrobium thyrsiflorum genome and its molecular insights into genes involved in important horticultural traits.</title>
        <authorList>
            <person name="Chen B."/>
            <person name="Wang J.Y."/>
            <person name="Zheng P.J."/>
            <person name="Li K.L."/>
            <person name="Liang Y.M."/>
            <person name="Chen X.F."/>
            <person name="Zhang C."/>
            <person name="Zhao X."/>
            <person name="He X."/>
            <person name="Zhang G.Q."/>
            <person name="Liu Z.J."/>
            <person name="Xu Q."/>
        </authorList>
    </citation>
    <scope>NUCLEOTIDE SEQUENCE [LARGE SCALE GENOMIC DNA]</scope>
    <source>
        <strain evidence="3">GZMU011</strain>
    </source>
</reference>
<protein>
    <recommendedName>
        <fullName evidence="5">Strictosidine synthase conserved region domain-containing protein</fullName>
    </recommendedName>
</protein>
<dbReference type="Gene3D" id="2.120.10.30">
    <property type="entry name" value="TolB, C-terminal domain"/>
    <property type="match status" value="1"/>
</dbReference>
<dbReference type="InterPro" id="IPR011042">
    <property type="entry name" value="6-blade_b-propeller_TolB-like"/>
</dbReference>
<dbReference type="SUPFAM" id="SSF63829">
    <property type="entry name" value="Calcium-dependent phosphotriesterase"/>
    <property type="match status" value="1"/>
</dbReference>
<dbReference type="PANTHER" id="PTHR10426:SF106">
    <property type="entry name" value="PROTEIN STRICTOSIDINE SYNTHASE-LIKE 3"/>
    <property type="match status" value="1"/>
</dbReference>
<dbReference type="PANTHER" id="PTHR10426">
    <property type="entry name" value="STRICTOSIDINE SYNTHASE-RELATED"/>
    <property type="match status" value="1"/>
</dbReference>
<keyword evidence="2" id="KW-0732">Signal</keyword>
<dbReference type="Pfam" id="PF20067">
    <property type="entry name" value="SSL_N"/>
    <property type="match status" value="1"/>
</dbReference>
<dbReference type="AlphaFoldDB" id="A0ABD0V9N8"/>
<dbReference type="Proteomes" id="UP001552299">
    <property type="component" value="Unassembled WGS sequence"/>
</dbReference>
<comment type="caution">
    <text evidence="3">The sequence shown here is derived from an EMBL/GenBank/DDBJ whole genome shotgun (WGS) entry which is preliminary data.</text>
</comment>
<gene>
    <name evidence="3" type="ORF">M5K25_011366</name>
</gene>
<feature type="compositionally biased region" description="Polar residues" evidence="1">
    <location>
        <begin position="292"/>
        <end position="313"/>
    </location>
</feature>
<proteinExistence type="predicted"/>
<evidence type="ECO:0000256" key="2">
    <source>
        <dbReference type="SAM" id="SignalP"/>
    </source>
</evidence>
<feature type="compositionally biased region" description="Polar residues" evidence="1">
    <location>
        <begin position="329"/>
        <end position="339"/>
    </location>
</feature>
<evidence type="ECO:0008006" key="5">
    <source>
        <dbReference type="Google" id="ProtNLM"/>
    </source>
</evidence>
<feature type="compositionally biased region" description="Basic and acidic residues" evidence="1">
    <location>
        <begin position="542"/>
        <end position="556"/>
    </location>
</feature>
<feature type="compositionally biased region" description="Basic residues" evidence="1">
    <location>
        <begin position="468"/>
        <end position="478"/>
    </location>
</feature>
<feature type="compositionally biased region" description="Basic and acidic residues" evidence="1">
    <location>
        <begin position="479"/>
        <end position="490"/>
    </location>
</feature>
<name>A0ABD0V9N8_DENTH</name>
<sequence>MKKNMLLSALMAVAISFFSLTMKDYFSFYQSPAENGEENRLKEAFINGGAVGPESLAFDEDGEGPYTGVSDGRILKWQGDDIGWIEFSSVSPSHMLDECRGSQDPKQEYLCGRPLGLCFCKKTGKLYVADAYFGLLMFDNKDKVATTVSKEAGVPFYFTNALDIDQETGMDLQNTAFTVQLGRGANIQLANAVINTGSSGATIQFGSVDFHAVVARTAATSVYGTDFERPTRRPHSAETSARSAHLSAPRVTVTQDPRRRIFVFKRISQPEAPATKRILTGGRISMVTANTTTLPTGSPASENNNVETSSSGGRLTRRQRRKRNAELRAQQQFSTHPSNVPTQELEVTIPTQNGFSNLKWVKRNSSTGELKKSFWEQRREVPTPPKKKEPESLSARVYRVLRTIKEKGLTKKRFQRPLTADVRRTPPRERLSFARMERRERRNNLLGEHRGVTPELHILGSTTERSRWKGKQVWRPRPRRDDERKEREIDLGVTSGAASRRSASTNKQRQKWVQKKTHDDTCPDGRHLGEFSKGSRRSLTPPKEESNFDRSPRVEEILLPNQEPEIQWRRRSEI</sequence>
<dbReference type="EMBL" id="JANQDX010000009">
    <property type="protein sequence ID" value="KAL0919282.1"/>
    <property type="molecule type" value="Genomic_DNA"/>
</dbReference>
<feature type="compositionally biased region" description="Basic and acidic residues" evidence="1">
    <location>
        <begin position="516"/>
        <end position="530"/>
    </location>
</feature>
<keyword evidence="4" id="KW-1185">Reference proteome</keyword>
<feature type="chain" id="PRO_5044803595" description="Strictosidine synthase conserved region domain-containing protein" evidence="2">
    <location>
        <begin position="24"/>
        <end position="574"/>
    </location>
</feature>
<feature type="region of interest" description="Disordered" evidence="1">
    <location>
        <begin position="226"/>
        <end position="252"/>
    </location>
</feature>
<feature type="region of interest" description="Disordered" evidence="1">
    <location>
        <begin position="461"/>
        <end position="574"/>
    </location>
</feature>
<evidence type="ECO:0000313" key="3">
    <source>
        <dbReference type="EMBL" id="KAL0919282.1"/>
    </source>
</evidence>
<feature type="signal peptide" evidence="2">
    <location>
        <begin position="1"/>
        <end position="23"/>
    </location>
</feature>